<proteinExistence type="predicted"/>
<organism evidence="2 3">
    <name type="scientific">Rhizoctonia solani</name>
    <dbReference type="NCBI Taxonomy" id="456999"/>
    <lineage>
        <taxon>Eukaryota</taxon>
        <taxon>Fungi</taxon>
        <taxon>Dikarya</taxon>
        <taxon>Basidiomycota</taxon>
        <taxon>Agaricomycotina</taxon>
        <taxon>Agaricomycetes</taxon>
        <taxon>Cantharellales</taxon>
        <taxon>Ceratobasidiaceae</taxon>
        <taxon>Rhizoctonia</taxon>
    </lineage>
</organism>
<reference evidence="2" key="1">
    <citation type="submission" date="2021-01" db="EMBL/GenBank/DDBJ databases">
        <authorList>
            <person name="Kaushik A."/>
        </authorList>
    </citation>
    <scope>NUCLEOTIDE SEQUENCE</scope>
    <source>
        <strain evidence="2">AG5</strain>
    </source>
</reference>
<feature type="compositionally biased region" description="Basic and acidic residues" evidence="1">
    <location>
        <begin position="197"/>
        <end position="207"/>
    </location>
</feature>
<evidence type="ECO:0000313" key="2">
    <source>
        <dbReference type="EMBL" id="CAE7218724.1"/>
    </source>
</evidence>
<evidence type="ECO:0000256" key="1">
    <source>
        <dbReference type="SAM" id="MobiDB-lite"/>
    </source>
</evidence>
<evidence type="ECO:0000313" key="3">
    <source>
        <dbReference type="Proteomes" id="UP000663827"/>
    </source>
</evidence>
<accession>A0A8H3I565</accession>
<name>A0A8H3I565_9AGAM</name>
<feature type="compositionally biased region" description="Polar residues" evidence="1">
    <location>
        <begin position="171"/>
        <end position="182"/>
    </location>
</feature>
<feature type="region of interest" description="Disordered" evidence="1">
    <location>
        <begin position="280"/>
        <end position="299"/>
    </location>
</feature>
<gene>
    <name evidence="2" type="ORF">RDB_LOCUS163919</name>
</gene>
<comment type="caution">
    <text evidence="2">The sequence shown here is derived from an EMBL/GenBank/DDBJ whole genome shotgun (WGS) entry which is preliminary data.</text>
</comment>
<dbReference type="EMBL" id="CAJNJQ010005419">
    <property type="protein sequence ID" value="CAE7218724.1"/>
    <property type="molecule type" value="Genomic_DNA"/>
</dbReference>
<sequence length="299" mass="33113">MPIPHGSPDSVSYAGTIPAMTPRTPRSPDDTRSVLGTGGFPHMKSRLATRAEKAIQSGAMKRIGRPFNLPIEDKDQLKDLLKLAQTHGQVSLGSLESLRSFSRSGDTPPSIPDHTTVIREKSRMHYEGIHQAAVALSHKERANVYIDLLLAEEPVPFSGASHTESRGKSPPTASDATANTSDIDLRPWNGDSKKRKKDAEKAAQAEARRLDQIPATYAAWKKLDEDRQVKVARFLQLADGQKDSNLANRNWNRDDAMALHMEYLAQPEFKSEVSQLLARRMTTDPRRRPTVSSTPNPHS</sequence>
<dbReference type="AlphaFoldDB" id="A0A8H3I565"/>
<protein>
    <submittedName>
        <fullName evidence="2">Uncharacterized protein</fullName>
    </submittedName>
</protein>
<feature type="region of interest" description="Disordered" evidence="1">
    <location>
        <begin position="158"/>
        <end position="207"/>
    </location>
</feature>
<dbReference type="Proteomes" id="UP000663827">
    <property type="component" value="Unassembled WGS sequence"/>
</dbReference>
<feature type="region of interest" description="Disordered" evidence="1">
    <location>
        <begin position="1"/>
        <end position="46"/>
    </location>
</feature>